<protein>
    <submittedName>
        <fullName evidence="1">Transmembrane nucleoporin</fullName>
    </submittedName>
</protein>
<evidence type="ECO:0000313" key="1">
    <source>
        <dbReference type="EMBL" id="KAJ9051276.1"/>
    </source>
</evidence>
<proteinExistence type="predicted"/>
<gene>
    <name evidence="1" type="primary">POM33_1</name>
    <name evidence="1" type="ORF">DSO57_1005866</name>
</gene>
<evidence type="ECO:0000313" key="2">
    <source>
        <dbReference type="Proteomes" id="UP001165960"/>
    </source>
</evidence>
<comment type="caution">
    <text evidence="1">The sequence shown here is derived from an EMBL/GenBank/DDBJ whole genome shotgun (WGS) entry which is preliminary data.</text>
</comment>
<keyword evidence="1" id="KW-0472">Membrane</keyword>
<keyword evidence="1" id="KW-0812">Transmembrane</keyword>
<name>A0ACC2RML4_9FUNG</name>
<organism evidence="1 2">
    <name type="scientific">Entomophthora muscae</name>
    <dbReference type="NCBI Taxonomy" id="34485"/>
    <lineage>
        <taxon>Eukaryota</taxon>
        <taxon>Fungi</taxon>
        <taxon>Fungi incertae sedis</taxon>
        <taxon>Zoopagomycota</taxon>
        <taxon>Entomophthoromycotina</taxon>
        <taxon>Entomophthoromycetes</taxon>
        <taxon>Entomophthorales</taxon>
        <taxon>Entomophthoraceae</taxon>
        <taxon>Entomophthora</taxon>
    </lineage>
</organism>
<keyword evidence="2" id="KW-1185">Reference proteome</keyword>
<dbReference type="Proteomes" id="UP001165960">
    <property type="component" value="Unassembled WGS sequence"/>
</dbReference>
<accession>A0ACC2RML4</accession>
<sequence length="275" mass="31455">MASSSTTPQNPDMDKINALVRSPQFFWWLGHGTVLFSALGYFATLFWFPSLYKLAYLGAITSYAIVLYMTHKSFSFTMQYAARLVSDENFSYGFLAFYWLLLDPIAVTLIPFTLFTVIHYVSYFRNQLLPALYPQVPKELKTRASPPSKQAQVALMLDDLTRRYAAPAIRMATMSEVTLVPVVLILLALTFRISFVSLFSTDNSCVSVPFNLLKHAMRFRKLLLLSMSMCFNPKFLVQSRTSIQLSKVIWLLVSNSHPLLNVPISYKIKWCIEHL</sequence>
<reference evidence="1" key="1">
    <citation type="submission" date="2022-04" db="EMBL/GenBank/DDBJ databases">
        <title>Genome of the entomopathogenic fungus Entomophthora muscae.</title>
        <authorList>
            <person name="Elya C."/>
            <person name="Lovett B.R."/>
            <person name="Lee E."/>
            <person name="Macias A.M."/>
            <person name="Hajek A.E."/>
            <person name="De Bivort B.L."/>
            <person name="Kasson M.T."/>
            <person name="De Fine Licht H.H."/>
            <person name="Stajich J.E."/>
        </authorList>
    </citation>
    <scope>NUCLEOTIDE SEQUENCE</scope>
    <source>
        <strain evidence="1">Berkeley</strain>
    </source>
</reference>
<dbReference type="EMBL" id="QTSX02007116">
    <property type="protein sequence ID" value="KAJ9051276.1"/>
    <property type="molecule type" value="Genomic_DNA"/>
</dbReference>